<name>A0A8B8CCR6_CRAVI</name>
<sequence>MCVLLVTWAFWMSFEVVCGIQCLKNDDIGYRQGNIYSCNDPDFSACCEMDGQFTCCEPNHVKNTREQIKLWGSICVFVLVIVAVYTCLHRDVQWISSQTVQESLGIRNRSDSGENEAPTSSIISKTDEKT</sequence>
<protein>
    <submittedName>
        <fullName evidence="5">Uncharacterized protein LOC111117980 isoform X1</fullName>
    </submittedName>
</protein>
<feature type="region of interest" description="Disordered" evidence="1">
    <location>
        <begin position="106"/>
        <end position="130"/>
    </location>
</feature>
<keyword evidence="2" id="KW-0472">Membrane</keyword>
<dbReference type="Proteomes" id="UP000694844">
    <property type="component" value="Chromosome 1"/>
</dbReference>
<organism evidence="4 5">
    <name type="scientific">Crassostrea virginica</name>
    <name type="common">Eastern oyster</name>
    <dbReference type="NCBI Taxonomy" id="6565"/>
    <lineage>
        <taxon>Eukaryota</taxon>
        <taxon>Metazoa</taxon>
        <taxon>Spiralia</taxon>
        <taxon>Lophotrochozoa</taxon>
        <taxon>Mollusca</taxon>
        <taxon>Bivalvia</taxon>
        <taxon>Autobranchia</taxon>
        <taxon>Pteriomorphia</taxon>
        <taxon>Ostreida</taxon>
        <taxon>Ostreoidea</taxon>
        <taxon>Ostreidae</taxon>
        <taxon>Crassostrea</taxon>
    </lineage>
</organism>
<evidence type="ECO:0000256" key="2">
    <source>
        <dbReference type="SAM" id="Phobius"/>
    </source>
</evidence>
<dbReference type="GeneID" id="111117980"/>
<dbReference type="OrthoDB" id="6379279at2759"/>
<reference evidence="4" key="1">
    <citation type="submission" date="2024-06" db="UniProtKB">
        <authorList>
            <consortium name="RefSeq"/>
        </authorList>
    </citation>
    <scope>NUCLEOTIDE SEQUENCE [LARGE SCALE GENOMIC DNA]</scope>
</reference>
<keyword evidence="3" id="KW-0732">Signal</keyword>
<dbReference type="KEGG" id="cvn:111117980"/>
<gene>
    <name evidence="5" type="primary">LOC111117980</name>
</gene>
<keyword evidence="2" id="KW-1133">Transmembrane helix</keyword>
<accession>A0A8B8CCR6</accession>
<keyword evidence="2" id="KW-0812">Transmembrane</keyword>
<evidence type="ECO:0000313" key="5">
    <source>
        <dbReference type="RefSeq" id="XP_022312944.1"/>
    </source>
</evidence>
<feature type="signal peptide" evidence="3">
    <location>
        <begin position="1"/>
        <end position="19"/>
    </location>
</feature>
<dbReference type="AlphaFoldDB" id="A0A8B8CCR6"/>
<keyword evidence="4" id="KW-1185">Reference proteome</keyword>
<feature type="transmembrane region" description="Helical" evidence="2">
    <location>
        <begin position="68"/>
        <end position="88"/>
    </location>
</feature>
<evidence type="ECO:0000256" key="3">
    <source>
        <dbReference type="SAM" id="SignalP"/>
    </source>
</evidence>
<reference evidence="5" key="2">
    <citation type="submission" date="2025-08" db="UniProtKB">
        <authorList>
            <consortium name="RefSeq"/>
        </authorList>
    </citation>
    <scope>IDENTIFICATION</scope>
    <source>
        <tissue evidence="5">Whole sample</tissue>
    </source>
</reference>
<dbReference type="RefSeq" id="XP_022312944.1">
    <property type="nucleotide sequence ID" value="XM_022457236.1"/>
</dbReference>
<evidence type="ECO:0000256" key="1">
    <source>
        <dbReference type="SAM" id="MobiDB-lite"/>
    </source>
</evidence>
<proteinExistence type="predicted"/>
<feature type="chain" id="PRO_5034340435" evidence="3">
    <location>
        <begin position="20"/>
        <end position="130"/>
    </location>
</feature>
<evidence type="ECO:0000313" key="4">
    <source>
        <dbReference type="Proteomes" id="UP000694844"/>
    </source>
</evidence>